<evidence type="ECO:0000313" key="2">
    <source>
        <dbReference type="EMBL" id="CAK4032368.1"/>
    </source>
</evidence>
<dbReference type="AlphaFoldDB" id="A0AAI8Z4L8"/>
<keyword evidence="3" id="KW-1185">Reference proteome</keyword>
<evidence type="ECO:0000313" key="3">
    <source>
        <dbReference type="Proteomes" id="UP001296104"/>
    </source>
</evidence>
<organism evidence="2 3">
    <name type="scientific">Lecanosticta acicola</name>
    <dbReference type="NCBI Taxonomy" id="111012"/>
    <lineage>
        <taxon>Eukaryota</taxon>
        <taxon>Fungi</taxon>
        <taxon>Dikarya</taxon>
        <taxon>Ascomycota</taxon>
        <taxon>Pezizomycotina</taxon>
        <taxon>Dothideomycetes</taxon>
        <taxon>Dothideomycetidae</taxon>
        <taxon>Mycosphaerellales</taxon>
        <taxon>Mycosphaerellaceae</taxon>
        <taxon>Lecanosticta</taxon>
    </lineage>
</organism>
<name>A0AAI8Z4L8_9PEZI</name>
<accession>A0AAI8Z4L8</accession>
<gene>
    <name evidence="2" type="ORF">LECACI_7A007526</name>
</gene>
<feature type="compositionally biased region" description="Low complexity" evidence="1">
    <location>
        <begin position="20"/>
        <end position="31"/>
    </location>
</feature>
<comment type="caution">
    <text evidence="2">The sequence shown here is derived from an EMBL/GenBank/DDBJ whole genome shotgun (WGS) entry which is preliminary data.</text>
</comment>
<dbReference type="Proteomes" id="UP001296104">
    <property type="component" value="Unassembled WGS sequence"/>
</dbReference>
<dbReference type="GO" id="GO:0006360">
    <property type="term" value="P:transcription by RNA polymerase I"/>
    <property type="evidence" value="ECO:0007669"/>
    <property type="project" value="InterPro"/>
</dbReference>
<dbReference type="PANTHER" id="PTHR28054:SF1">
    <property type="entry name" value="RNA POLYMERASE I-SPECIFIC TRANSCRIPTION INITIATION FACTOR RRN10"/>
    <property type="match status" value="1"/>
</dbReference>
<dbReference type="EMBL" id="CAVMBE010000062">
    <property type="protein sequence ID" value="CAK4032368.1"/>
    <property type="molecule type" value="Genomic_DNA"/>
</dbReference>
<dbReference type="InterPro" id="IPR022793">
    <property type="entry name" value="Rrn10"/>
</dbReference>
<feature type="region of interest" description="Disordered" evidence="1">
    <location>
        <begin position="1"/>
        <end position="35"/>
    </location>
</feature>
<protein>
    <submittedName>
        <fullName evidence="2">Vacuolar -sorting-associated 25</fullName>
    </submittedName>
</protein>
<evidence type="ECO:0000256" key="1">
    <source>
        <dbReference type="SAM" id="MobiDB-lite"/>
    </source>
</evidence>
<reference evidence="2" key="1">
    <citation type="submission" date="2023-11" db="EMBL/GenBank/DDBJ databases">
        <authorList>
            <person name="Alioto T."/>
            <person name="Alioto T."/>
            <person name="Gomez Garrido J."/>
        </authorList>
    </citation>
    <scope>NUCLEOTIDE SEQUENCE</scope>
</reference>
<dbReference type="PANTHER" id="PTHR28054">
    <property type="entry name" value="RNA POLYMERASE I-SPECIFIC TRANSCRIPTION INITIATION FACTOR RRN10"/>
    <property type="match status" value="1"/>
</dbReference>
<sequence length="168" mass="18475">MEKGKGKANVMQDQEKRENNSQSRNSSRSSSKAGVQGTLYDAVAGRLSYEGYILDSTKKPVPPDQVLFSRKDAPIRYQENDVYFANRNLPAGVTLPDSDLLKAIHAYASDYYGSGHLGDTRDDFCSMDETALLAMGILLEEAARHALGKTGDLAFVQGEREEGPEERP</sequence>
<proteinExistence type="predicted"/>